<dbReference type="Proteomes" id="UP000006038">
    <property type="component" value="Chromosome 5"/>
</dbReference>
<organism evidence="2">
    <name type="scientific">Oryza brachyantha</name>
    <name type="common">malo sina</name>
    <dbReference type="NCBI Taxonomy" id="4533"/>
    <lineage>
        <taxon>Eukaryota</taxon>
        <taxon>Viridiplantae</taxon>
        <taxon>Streptophyta</taxon>
        <taxon>Embryophyta</taxon>
        <taxon>Tracheophyta</taxon>
        <taxon>Spermatophyta</taxon>
        <taxon>Magnoliopsida</taxon>
        <taxon>Liliopsida</taxon>
        <taxon>Poales</taxon>
        <taxon>Poaceae</taxon>
        <taxon>BOP clade</taxon>
        <taxon>Oryzoideae</taxon>
        <taxon>Oryzeae</taxon>
        <taxon>Oryzinae</taxon>
        <taxon>Oryza</taxon>
    </lineage>
</organism>
<dbReference type="HOGENOM" id="CLU_1368075_0_0_1"/>
<feature type="region of interest" description="Disordered" evidence="1">
    <location>
        <begin position="135"/>
        <end position="200"/>
    </location>
</feature>
<sequence length="200" mass="21299">MTKDILELRSLITEFIDFTLSSSSSTYLFFLCRESCALSRFRISRAARRLSSSSQTVPPSSESTAVRDADADGETSPSPDRRHLATSELRPGLDCFRFRLHLGSAPLLPSSDSSCLTSQLPFATAELDAEVVGEDDGEAVGPDPAAEPSPESSRSGDRRRKSSTEKSPGRSKSSPSKAPSGRSSSPPAASGRSGSKRWAG</sequence>
<dbReference type="EnsemblPlants" id="OB05G24310.1">
    <property type="protein sequence ID" value="OB05G24310.1"/>
    <property type="gene ID" value="OB05G24310"/>
</dbReference>
<name>J3M757_ORYBR</name>
<proteinExistence type="predicted"/>
<evidence type="ECO:0000313" key="3">
    <source>
        <dbReference type="Proteomes" id="UP000006038"/>
    </source>
</evidence>
<protein>
    <submittedName>
        <fullName evidence="2">Uncharacterized protein</fullName>
    </submittedName>
</protein>
<reference evidence="2" key="2">
    <citation type="submission" date="2013-04" db="UniProtKB">
        <authorList>
            <consortium name="EnsemblPlants"/>
        </authorList>
    </citation>
    <scope>IDENTIFICATION</scope>
</reference>
<feature type="compositionally biased region" description="Low complexity" evidence="1">
    <location>
        <begin position="144"/>
        <end position="153"/>
    </location>
</feature>
<feature type="compositionally biased region" description="Low complexity" evidence="1">
    <location>
        <begin position="52"/>
        <end position="64"/>
    </location>
</feature>
<keyword evidence="3" id="KW-1185">Reference proteome</keyword>
<accession>J3M757</accession>
<evidence type="ECO:0000256" key="1">
    <source>
        <dbReference type="SAM" id="MobiDB-lite"/>
    </source>
</evidence>
<dbReference type="Gramene" id="OB05G24310.1">
    <property type="protein sequence ID" value="OB05G24310.1"/>
    <property type="gene ID" value="OB05G24310"/>
</dbReference>
<reference evidence="2" key="1">
    <citation type="journal article" date="2013" name="Nat. Commun.">
        <title>Whole-genome sequencing of Oryza brachyantha reveals mechanisms underlying Oryza genome evolution.</title>
        <authorList>
            <person name="Chen J."/>
            <person name="Huang Q."/>
            <person name="Gao D."/>
            <person name="Wang J."/>
            <person name="Lang Y."/>
            <person name="Liu T."/>
            <person name="Li B."/>
            <person name="Bai Z."/>
            <person name="Luis Goicoechea J."/>
            <person name="Liang C."/>
            <person name="Chen C."/>
            <person name="Zhang W."/>
            <person name="Sun S."/>
            <person name="Liao Y."/>
            <person name="Zhang X."/>
            <person name="Yang L."/>
            <person name="Song C."/>
            <person name="Wang M."/>
            <person name="Shi J."/>
            <person name="Liu G."/>
            <person name="Liu J."/>
            <person name="Zhou H."/>
            <person name="Zhou W."/>
            <person name="Yu Q."/>
            <person name="An N."/>
            <person name="Chen Y."/>
            <person name="Cai Q."/>
            <person name="Wang B."/>
            <person name="Liu B."/>
            <person name="Min J."/>
            <person name="Huang Y."/>
            <person name="Wu H."/>
            <person name="Li Z."/>
            <person name="Zhang Y."/>
            <person name="Yin Y."/>
            <person name="Song W."/>
            <person name="Jiang J."/>
            <person name="Jackson S.A."/>
            <person name="Wing R.A."/>
            <person name="Wang J."/>
            <person name="Chen M."/>
        </authorList>
    </citation>
    <scope>NUCLEOTIDE SEQUENCE [LARGE SCALE GENOMIC DNA]</scope>
    <source>
        <strain evidence="2">cv. IRGC 101232</strain>
    </source>
</reference>
<feature type="compositionally biased region" description="Low complexity" evidence="1">
    <location>
        <begin position="170"/>
        <end position="193"/>
    </location>
</feature>
<evidence type="ECO:0000313" key="2">
    <source>
        <dbReference type="EnsemblPlants" id="OB05G24310.1"/>
    </source>
</evidence>
<feature type="region of interest" description="Disordered" evidence="1">
    <location>
        <begin position="52"/>
        <end position="86"/>
    </location>
</feature>
<dbReference type="AlphaFoldDB" id="J3M757"/>